<sequence>MYSRKASTAKTRLSFPIYSADFDPESRGFLVVGGGGGEVKAGVKNQIAVLDANTCQNVADIELSREEDSVQSLAGLATDEGLLLFAGINSSQSEQNAGRNEHLRSFEVQLPLHEEKKTEAGAKMTGKCSLFNPSSASKKEAFQRLIRFPQERLRHSLSIGAIASSMSSQNEVVVFDPRGSPSVITRISLARNEEAVDLDLIQTESTVFSLTYCTSKDICEQTYKYHFDTKRVEKLPKGPRRVYQAPVTERTLSQSRFRAVRFLNSQNILILGNRPNRTGAELRIIHLYPTGPAALLSEKALPSRIKQAYCMDVCSLDSDKSRNQQVVIAISSQDVSIDVFVTDYHERTETFSPLKHYTTLRNVHEQQITKLCFSPFKSQSDSSIRLASVSYGQTVVIHRLPLVQSNASDKTSRHVLMHTDLWLDMSYLTILAVIVLVLAFIIQAFVGGFSDEKAMWPFKLLPQNVRTFLDQPARAAQI</sequence>
<dbReference type="GO" id="GO:0015031">
    <property type="term" value="P:protein transport"/>
    <property type="evidence" value="ECO:0007669"/>
    <property type="project" value="UniProtKB-KW"/>
</dbReference>
<keyword evidence="1 10" id="KW-0813">Transport</keyword>
<proteinExistence type="inferred from homology"/>
<dbReference type="AlphaFoldDB" id="A0A6A7C3V3"/>
<comment type="similarity">
    <text evidence="10">Belongs to the WD repeat SEC12 family.</text>
</comment>
<dbReference type="SUPFAM" id="SSF50978">
    <property type="entry name" value="WD40 repeat-like"/>
    <property type="match status" value="1"/>
</dbReference>
<protein>
    <recommendedName>
        <fullName evidence="10">Guanine nucleotide-exchange factor SEC12</fullName>
    </recommendedName>
</protein>
<evidence type="ECO:0000256" key="9">
    <source>
        <dbReference type="ARBA" id="ARBA00023136"/>
    </source>
</evidence>
<evidence type="ECO:0000256" key="1">
    <source>
        <dbReference type="ARBA" id="ARBA00022448"/>
    </source>
</evidence>
<dbReference type="Gene3D" id="2.130.10.10">
    <property type="entry name" value="YVTN repeat-like/Quinoprotein amine dehydrogenase"/>
    <property type="match status" value="1"/>
</dbReference>
<keyword evidence="8 10" id="KW-1133">Transmembrane helix</keyword>
<name>A0A6A7C3V3_9PEZI</name>
<dbReference type="GO" id="GO:0005085">
    <property type="term" value="F:guanyl-nucleotide exchange factor activity"/>
    <property type="evidence" value="ECO:0007669"/>
    <property type="project" value="InterPro"/>
</dbReference>
<dbReference type="EMBL" id="MU005969">
    <property type="protein sequence ID" value="KAF2861937.1"/>
    <property type="molecule type" value="Genomic_DNA"/>
</dbReference>
<dbReference type="InterPro" id="IPR045260">
    <property type="entry name" value="Sec12-like"/>
</dbReference>
<evidence type="ECO:0000256" key="10">
    <source>
        <dbReference type="RuleBase" id="RU369019"/>
    </source>
</evidence>
<keyword evidence="3 10" id="KW-0812">Transmembrane</keyword>
<reference evidence="11" key="1">
    <citation type="journal article" date="2020" name="Stud. Mycol.">
        <title>101 Dothideomycetes genomes: a test case for predicting lifestyles and emergence of pathogens.</title>
        <authorList>
            <person name="Haridas S."/>
            <person name="Albert R."/>
            <person name="Binder M."/>
            <person name="Bloem J."/>
            <person name="Labutti K."/>
            <person name="Salamov A."/>
            <person name="Andreopoulos B."/>
            <person name="Baker S."/>
            <person name="Barry K."/>
            <person name="Bills G."/>
            <person name="Bluhm B."/>
            <person name="Cannon C."/>
            <person name="Castanera R."/>
            <person name="Culley D."/>
            <person name="Daum C."/>
            <person name="Ezra D."/>
            <person name="Gonzalez J."/>
            <person name="Henrissat B."/>
            <person name="Kuo A."/>
            <person name="Liang C."/>
            <person name="Lipzen A."/>
            <person name="Lutzoni F."/>
            <person name="Magnuson J."/>
            <person name="Mondo S."/>
            <person name="Nolan M."/>
            <person name="Ohm R."/>
            <person name="Pangilinan J."/>
            <person name="Park H.-J."/>
            <person name="Ramirez L."/>
            <person name="Alfaro M."/>
            <person name="Sun H."/>
            <person name="Tritt A."/>
            <person name="Yoshinaga Y."/>
            <person name="Zwiers L.-H."/>
            <person name="Turgeon B."/>
            <person name="Goodwin S."/>
            <person name="Spatafora J."/>
            <person name="Crous P."/>
            <person name="Grigoriev I."/>
        </authorList>
    </citation>
    <scope>NUCLEOTIDE SEQUENCE</scope>
    <source>
        <strain evidence="11">CBS 480.64</strain>
    </source>
</reference>
<evidence type="ECO:0000313" key="11">
    <source>
        <dbReference type="EMBL" id="KAF2861937.1"/>
    </source>
</evidence>
<comment type="subcellular location">
    <subcellularLocation>
        <location evidence="10">Endoplasmic reticulum membrane</location>
        <topology evidence="10">Single-pass type II membrane protein</topology>
    </subcellularLocation>
    <subcellularLocation>
        <location evidence="10">Golgi apparatus membrane</location>
        <topology evidence="10">Single-pass type II membrane protein</topology>
    </subcellularLocation>
</comment>
<evidence type="ECO:0000313" key="12">
    <source>
        <dbReference type="Proteomes" id="UP000799421"/>
    </source>
</evidence>
<organism evidence="11 12">
    <name type="scientific">Piedraia hortae CBS 480.64</name>
    <dbReference type="NCBI Taxonomy" id="1314780"/>
    <lineage>
        <taxon>Eukaryota</taxon>
        <taxon>Fungi</taxon>
        <taxon>Dikarya</taxon>
        <taxon>Ascomycota</taxon>
        <taxon>Pezizomycotina</taxon>
        <taxon>Dothideomycetes</taxon>
        <taxon>Dothideomycetidae</taxon>
        <taxon>Capnodiales</taxon>
        <taxon>Piedraiaceae</taxon>
        <taxon>Piedraia</taxon>
    </lineage>
</organism>
<evidence type="ECO:0000256" key="7">
    <source>
        <dbReference type="ARBA" id="ARBA00022927"/>
    </source>
</evidence>
<keyword evidence="6" id="KW-0931">ER-Golgi transport</keyword>
<keyword evidence="2 10" id="KW-0853">WD repeat</keyword>
<evidence type="ECO:0000256" key="4">
    <source>
        <dbReference type="ARBA" id="ARBA00022737"/>
    </source>
</evidence>
<dbReference type="GO" id="GO:0006888">
    <property type="term" value="P:endoplasmic reticulum to Golgi vesicle-mediated transport"/>
    <property type="evidence" value="ECO:0007669"/>
    <property type="project" value="UniProtKB-UniRule"/>
</dbReference>
<dbReference type="Proteomes" id="UP000799421">
    <property type="component" value="Unassembled WGS sequence"/>
</dbReference>
<comment type="function">
    <text evidence="10">Guanine nucleotide-exchange factor (GEF) required for the formation or budding of transport vesicles from the ER.</text>
</comment>
<dbReference type="GO" id="GO:0000139">
    <property type="term" value="C:Golgi membrane"/>
    <property type="evidence" value="ECO:0007669"/>
    <property type="project" value="UniProtKB-SubCell"/>
</dbReference>
<dbReference type="PANTHER" id="PTHR23284:SF0">
    <property type="entry name" value="PROLACTIN REGULATORY ELEMENT-BINDING PROTEIN"/>
    <property type="match status" value="1"/>
</dbReference>
<keyword evidence="7 10" id="KW-0653">Protein transport</keyword>
<keyword evidence="12" id="KW-1185">Reference proteome</keyword>
<accession>A0A6A7C3V3</accession>
<gene>
    <name evidence="11" type="ORF">K470DRAFT_256473</name>
</gene>
<dbReference type="PANTHER" id="PTHR23284">
    <property type="entry name" value="PROLACTIN REGULATORY ELEMENT BINDING PROTEIN"/>
    <property type="match status" value="1"/>
</dbReference>
<dbReference type="OrthoDB" id="16538at2759"/>
<evidence type="ECO:0000256" key="3">
    <source>
        <dbReference type="ARBA" id="ARBA00022692"/>
    </source>
</evidence>
<keyword evidence="5 10" id="KW-0256">Endoplasmic reticulum</keyword>
<dbReference type="GO" id="GO:0003400">
    <property type="term" value="P:regulation of COPII vesicle coating"/>
    <property type="evidence" value="ECO:0007669"/>
    <property type="project" value="UniProtKB-UniRule"/>
</dbReference>
<keyword evidence="4 10" id="KW-0677">Repeat</keyword>
<evidence type="ECO:0000256" key="6">
    <source>
        <dbReference type="ARBA" id="ARBA00022892"/>
    </source>
</evidence>
<keyword evidence="9 10" id="KW-0472">Membrane</keyword>
<dbReference type="GO" id="GO:0005789">
    <property type="term" value="C:endoplasmic reticulum membrane"/>
    <property type="evidence" value="ECO:0007669"/>
    <property type="project" value="UniProtKB-SubCell"/>
</dbReference>
<evidence type="ECO:0000256" key="5">
    <source>
        <dbReference type="ARBA" id="ARBA00022824"/>
    </source>
</evidence>
<evidence type="ECO:0000256" key="8">
    <source>
        <dbReference type="ARBA" id="ARBA00022989"/>
    </source>
</evidence>
<dbReference type="InterPro" id="IPR015943">
    <property type="entry name" value="WD40/YVTN_repeat-like_dom_sf"/>
</dbReference>
<evidence type="ECO:0000256" key="2">
    <source>
        <dbReference type="ARBA" id="ARBA00022574"/>
    </source>
</evidence>
<dbReference type="InterPro" id="IPR036322">
    <property type="entry name" value="WD40_repeat_dom_sf"/>
</dbReference>
<feature type="transmembrane region" description="Helical" evidence="10">
    <location>
        <begin position="427"/>
        <end position="449"/>
    </location>
</feature>